<gene>
    <name evidence="7" type="primary">sbcD</name>
    <name evidence="10" type="ORF">CWE10_10530</name>
</gene>
<dbReference type="Pfam" id="PF12320">
    <property type="entry name" value="SbcD_C"/>
    <property type="match status" value="1"/>
</dbReference>
<evidence type="ECO:0000256" key="2">
    <source>
        <dbReference type="ARBA" id="ARBA00011322"/>
    </source>
</evidence>
<dbReference type="GO" id="GO:0004519">
    <property type="term" value="F:endonuclease activity"/>
    <property type="evidence" value="ECO:0007669"/>
    <property type="project" value="UniProtKB-KW"/>
</dbReference>
<evidence type="ECO:0000259" key="8">
    <source>
        <dbReference type="Pfam" id="PF00149"/>
    </source>
</evidence>
<proteinExistence type="inferred from homology"/>
<dbReference type="InterPro" id="IPR050535">
    <property type="entry name" value="DNA_Repair-Maintenance_Comp"/>
</dbReference>
<keyword evidence="6 7" id="KW-0269">Exonuclease</keyword>
<evidence type="ECO:0000313" key="10">
    <source>
        <dbReference type="EMBL" id="MBY6276636.1"/>
    </source>
</evidence>
<dbReference type="PANTHER" id="PTHR30337:SF0">
    <property type="entry name" value="NUCLEASE SBCCD SUBUNIT D"/>
    <property type="match status" value="1"/>
</dbReference>
<dbReference type="Gene3D" id="3.60.21.10">
    <property type="match status" value="1"/>
</dbReference>
<dbReference type="GO" id="GO:0008408">
    <property type="term" value="F:3'-5' exonuclease activity"/>
    <property type="evidence" value="ECO:0007669"/>
    <property type="project" value="InterPro"/>
</dbReference>
<comment type="similarity">
    <text evidence="1 7">Belongs to the SbcD family.</text>
</comment>
<keyword evidence="4 7" id="KW-0540">Nuclease</keyword>
<dbReference type="PANTHER" id="PTHR30337">
    <property type="entry name" value="COMPONENT OF ATP-DEPENDENT DSDNA EXONUCLEASE"/>
    <property type="match status" value="1"/>
</dbReference>
<dbReference type="InterPro" id="IPR004843">
    <property type="entry name" value="Calcineurin-like_PHP"/>
</dbReference>
<dbReference type="InterPro" id="IPR004593">
    <property type="entry name" value="SbcD"/>
</dbReference>
<dbReference type="RefSeq" id="WP_273379694.1">
    <property type="nucleotide sequence ID" value="NZ_PIUK01000095.1"/>
</dbReference>
<name>A0A953LHV0_SYMTR</name>
<evidence type="ECO:0000259" key="9">
    <source>
        <dbReference type="Pfam" id="PF12320"/>
    </source>
</evidence>
<dbReference type="Pfam" id="PF00149">
    <property type="entry name" value="Metallophos"/>
    <property type="match status" value="1"/>
</dbReference>
<dbReference type="GO" id="GO:0006260">
    <property type="term" value="P:DNA replication"/>
    <property type="evidence" value="ECO:0007669"/>
    <property type="project" value="UniProtKB-KW"/>
</dbReference>
<accession>A0A953LHV0</accession>
<evidence type="ECO:0000256" key="7">
    <source>
        <dbReference type="RuleBase" id="RU363069"/>
    </source>
</evidence>
<dbReference type="CDD" id="cd00840">
    <property type="entry name" value="MPP_Mre11_N"/>
    <property type="match status" value="1"/>
</dbReference>
<feature type="domain" description="Calcineurin-like phosphoesterase" evidence="8">
    <location>
        <begin position="1"/>
        <end position="99"/>
    </location>
</feature>
<keyword evidence="7" id="KW-0255">Endonuclease</keyword>
<feature type="domain" description="Nuclease SbcCD subunit D C-terminal" evidence="9">
    <location>
        <begin position="297"/>
        <end position="385"/>
    </location>
</feature>
<dbReference type="InterPro" id="IPR026843">
    <property type="entry name" value="SbcD_C"/>
</dbReference>
<comment type="function">
    <text evidence="7">SbcCD cleaves DNA hairpin structures. These structures can inhibit DNA replication and are intermediates in certain DNA recombination reactions. The complex acts as a 3'-&gt;5' double strand exonuclease that can open hairpins. It also has a 5' single-strand endonuclease activity.</text>
</comment>
<evidence type="ECO:0000256" key="3">
    <source>
        <dbReference type="ARBA" id="ARBA00013365"/>
    </source>
</evidence>
<protein>
    <recommendedName>
        <fullName evidence="3 7">Nuclease SbcCD subunit D</fullName>
    </recommendedName>
</protein>
<organism evidence="10 11">
    <name type="scientific">Symbiobacterium thermophilum</name>
    <dbReference type="NCBI Taxonomy" id="2734"/>
    <lineage>
        <taxon>Bacteria</taxon>
        <taxon>Bacillati</taxon>
        <taxon>Bacillota</taxon>
        <taxon>Clostridia</taxon>
        <taxon>Eubacteriales</taxon>
        <taxon>Symbiobacteriaceae</taxon>
        <taxon>Symbiobacterium</taxon>
    </lineage>
</organism>
<dbReference type="InterPro" id="IPR041796">
    <property type="entry name" value="Mre11_N"/>
</dbReference>
<evidence type="ECO:0000256" key="4">
    <source>
        <dbReference type="ARBA" id="ARBA00022722"/>
    </source>
</evidence>
<dbReference type="EMBL" id="PIUK01000095">
    <property type="protein sequence ID" value="MBY6276636.1"/>
    <property type="molecule type" value="Genomic_DNA"/>
</dbReference>
<comment type="subunit">
    <text evidence="2 7">Heterodimer of SbcC and SbcD.</text>
</comment>
<evidence type="ECO:0000256" key="1">
    <source>
        <dbReference type="ARBA" id="ARBA00010555"/>
    </source>
</evidence>
<evidence type="ECO:0000256" key="5">
    <source>
        <dbReference type="ARBA" id="ARBA00022801"/>
    </source>
</evidence>
<keyword evidence="7" id="KW-0233">DNA recombination</keyword>
<keyword evidence="5 7" id="KW-0378">Hydrolase</keyword>
<dbReference type="AlphaFoldDB" id="A0A953LHV0"/>
<reference evidence="10" key="1">
    <citation type="submission" date="2017-11" db="EMBL/GenBank/DDBJ databases">
        <title>Three new genomes from thermophilic consortium.</title>
        <authorList>
            <person name="Quaggio R."/>
            <person name="Amgarten D."/>
            <person name="Setubal J.C."/>
        </authorList>
    </citation>
    <scope>NUCLEOTIDE SEQUENCE</scope>
    <source>
        <strain evidence="10">ZCTH01-B2</strain>
    </source>
</reference>
<evidence type="ECO:0000256" key="6">
    <source>
        <dbReference type="ARBA" id="ARBA00022839"/>
    </source>
</evidence>
<comment type="caution">
    <text evidence="10">The sequence shown here is derived from an EMBL/GenBank/DDBJ whole genome shotgun (WGS) entry which is preliminary data.</text>
</comment>
<dbReference type="SUPFAM" id="SSF56300">
    <property type="entry name" value="Metallo-dependent phosphatases"/>
    <property type="match status" value="1"/>
</dbReference>
<evidence type="ECO:0000313" key="11">
    <source>
        <dbReference type="Proteomes" id="UP000732377"/>
    </source>
</evidence>
<dbReference type="NCBIfam" id="TIGR00619">
    <property type="entry name" value="sbcd"/>
    <property type="match status" value="1"/>
</dbReference>
<dbReference type="GO" id="GO:0006310">
    <property type="term" value="P:DNA recombination"/>
    <property type="evidence" value="ECO:0007669"/>
    <property type="project" value="UniProtKB-KW"/>
</dbReference>
<dbReference type="InterPro" id="IPR029052">
    <property type="entry name" value="Metallo-depent_PP-like"/>
</dbReference>
<dbReference type="Proteomes" id="UP000732377">
    <property type="component" value="Unassembled WGS sequence"/>
</dbReference>
<keyword evidence="7" id="KW-0235">DNA replication</keyword>
<sequence length="411" mass="44991">MRILHTADWHLGRTLEGRSRQEEHEAFVDELCAMVREERIDLVLIAGDVFDTGNPSAAAEELYCDALARLGENGRRAVVVIAGNHDSPDRLTAVQALAQRHGATIFGYPYDDPGVFTPGPDRVQRVAAGPGWAELTVPGVDHSAVVLALPYPSESRLRKLIADTLGEEELQRSYSDQVKGWLGAAAGRFRPDAVRLVTSHLYMAGGVESDVVERPIQMGGAYTVHPGAVPETAQYVALGHLHRPQEIHGTAAVTRYSGSPISFSFNETGYVKGVTVVEVEPRDPAPRVRHVPISAGRPLVRWVAEDGLAQVERWVAEGKDPTAWISLEVHTEHPLTLEQVHRLRAMRPEFVHIRAVLPAEAEAAATAEPQRLGVDEQFVRFYSQVRGGPPAPELVRLFLELVNAGDEEVDA</sequence>